<comment type="caution">
    <text evidence="1">The sequence shown here is derived from an EMBL/GenBank/DDBJ whole genome shotgun (WGS) entry which is preliminary data.</text>
</comment>
<dbReference type="NCBIfam" id="TIGR01590">
    <property type="entry name" value="yir-bir-cir_Pla"/>
    <property type="match status" value="1"/>
</dbReference>
<organism evidence="1 2">
    <name type="scientific">Plasmodium yoelii yoelii</name>
    <dbReference type="NCBI Taxonomy" id="73239"/>
    <lineage>
        <taxon>Eukaryota</taxon>
        <taxon>Sar</taxon>
        <taxon>Alveolata</taxon>
        <taxon>Apicomplexa</taxon>
        <taxon>Aconoidasida</taxon>
        <taxon>Haemosporida</taxon>
        <taxon>Plasmodiidae</taxon>
        <taxon>Plasmodium</taxon>
        <taxon>Plasmodium (Vinckeia)</taxon>
    </lineage>
</organism>
<name>Q7RP66_PLAYO</name>
<proteinExistence type="predicted"/>
<dbReference type="Pfam" id="PF06022">
    <property type="entry name" value="Cir_Bir_Yir"/>
    <property type="match status" value="1"/>
</dbReference>
<gene>
    <name evidence="1" type="ORF">PY01594</name>
</gene>
<dbReference type="Proteomes" id="UP000008553">
    <property type="component" value="Unassembled WGS sequence"/>
</dbReference>
<dbReference type="InterPro" id="IPR006477">
    <property type="entry name" value="Yir_bir_cir"/>
</dbReference>
<reference evidence="1 2" key="1">
    <citation type="journal article" date="2002" name="Nature">
        <title>Genome sequence and comparative analysis of the model rodent malaria parasite Plasmodium yoelii yoelii.</title>
        <authorList>
            <person name="Carlton J.M."/>
            <person name="Angiuoli S.V."/>
            <person name="Suh B.B."/>
            <person name="Kooij T.W."/>
            <person name="Pertea M."/>
            <person name="Silva J.C."/>
            <person name="Ermolaeva M.D."/>
            <person name="Allen J.E."/>
            <person name="Selengut J.D."/>
            <person name="Koo H.L."/>
            <person name="Peterson J.D."/>
            <person name="Pop M."/>
            <person name="Kosack D.S."/>
            <person name="Shumway M.F."/>
            <person name="Bidwell S.L."/>
            <person name="Shallom S.J."/>
            <person name="van Aken S.E."/>
            <person name="Riedmuller S.B."/>
            <person name="Feldblyum T.V."/>
            <person name="Cho J.K."/>
            <person name="Quackenbush J."/>
            <person name="Sedegah M."/>
            <person name="Shoaibi A."/>
            <person name="Cummings L.M."/>
            <person name="Florens L."/>
            <person name="Yates J.R."/>
            <person name="Raine J.D."/>
            <person name="Sinden R.E."/>
            <person name="Harris M.A."/>
            <person name="Cunningham D.A."/>
            <person name="Preiser P.R."/>
            <person name="Bergman L.W."/>
            <person name="Vaidya A.B."/>
            <person name="van Lin L.H."/>
            <person name="Janse C.J."/>
            <person name="Waters A.P."/>
            <person name="Smith H.O."/>
            <person name="White O.R."/>
            <person name="Salzberg S.L."/>
            <person name="Venter J.C."/>
            <person name="Fraser C.M."/>
            <person name="Hoffman S.L."/>
            <person name="Gardner M.J."/>
            <person name="Carucci D.J."/>
        </authorList>
    </citation>
    <scope>NUCLEOTIDE SEQUENCE [LARGE SCALE GENOMIC DNA]</scope>
    <source>
        <strain evidence="1 2">17XNL</strain>
    </source>
</reference>
<accession>Q7RP66</accession>
<dbReference type="PaxDb" id="73239-Q7RP66"/>
<evidence type="ECO:0000313" key="2">
    <source>
        <dbReference type="Proteomes" id="UP000008553"/>
    </source>
</evidence>
<protein>
    <submittedName>
        <fullName evidence="1">Yir1 protein</fullName>
    </submittedName>
</protein>
<dbReference type="EMBL" id="AABL01000428">
    <property type="protein sequence ID" value="EAA20941.1"/>
    <property type="molecule type" value="Genomic_DNA"/>
</dbReference>
<keyword evidence="2" id="KW-1185">Reference proteome</keyword>
<sequence>MDKTLCEQFDTLRKYLPDDSSNSTTSDINKLGNAKNYCSNEESGDTECKTDLDNINAGCLWLLEQLFVKNSKNISTVEYIIIWLSYKLNQKKYDGINNLNDFYKKYIENNRHYTNCKQGGQDCSGSLSSNTGYNNYKEIINKRKSLLNINIKNMSKIYDAFKLLCNMYTELNANSTISEESLGNAKNFVKKYKELNDDSTINGDGSYKQVLSTLSIDYINFKSSCADSDDCNKIPSLTSSETEENGMQSSKNICDDTPSLSIAKKLILALLIFMFVICITEKSSKRIFKRKTKKYKEENESLIYYSKSINYFRNSNND</sequence>
<evidence type="ECO:0000313" key="1">
    <source>
        <dbReference type="EMBL" id="EAA20941.1"/>
    </source>
</evidence>
<dbReference type="InParanoid" id="Q7RP66"/>
<dbReference type="AlphaFoldDB" id="Q7RP66"/>